<dbReference type="GO" id="GO:0005743">
    <property type="term" value="C:mitochondrial inner membrane"/>
    <property type="evidence" value="ECO:0007669"/>
    <property type="project" value="UniProtKB-SubCell"/>
</dbReference>
<dbReference type="PANTHER" id="PTHR22888:SF9">
    <property type="entry name" value="CYTOCHROME C OXIDASE SUBUNIT 2"/>
    <property type="match status" value="1"/>
</dbReference>
<dbReference type="SUPFAM" id="SSF81464">
    <property type="entry name" value="Cytochrome c oxidase subunit II-like, transmembrane region"/>
    <property type="match status" value="1"/>
</dbReference>
<dbReference type="SUPFAM" id="SSF49503">
    <property type="entry name" value="Cupredoxins"/>
    <property type="match status" value="1"/>
</dbReference>
<keyword evidence="12 18" id="KW-1133">Transmembrane helix</keyword>
<evidence type="ECO:0000256" key="7">
    <source>
        <dbReference type="ARBA" id="ARBA00022723"/>
    </source>
</evidence>
<dbReference type="PROSITE" id="PS50857">
    <property type="entry name" value="COX2_CUA"/>
    <property type="match status" value="1"/>
</dbReference>
<keyword evidence="6 17" id="KW-0812">Transmembrane</keyword>
<feature type="domain" description="Cytochrome oxidase subunit II copper A binding" evidence="19">
    <location>
        <begin position="92"/>
        <end position="226"/>
    </location>
</feature>
<evidence type="ECO:0000256" key="3">
    <source>
        <dbReference type="ARBA" id="ARBA00015946"/>
    </source>
</evidence>
<dbReference type="Pfam" id="PF02790">
    <property type="entry name" value="COX2_TM"/>
    <property type="match status" value="1"/>
</dbReference>
<evidence type="ECO:0000256" key="6">
    <source>
        <dbReference type="ARBA" id="ARBA00022692"/>
    </source>
</evidence>
<dbReference type="InterPro" id="IPR002429">
    <property type="entry name" value="CcO_II-like_C"/>
</dbReference>
<dbReference type="GO" id="GO:0042773">
    <property type="term" value="P:ATP synthesis coupled electron transport"/>
    <property type="evidence" value="ECO:0007669"/>
    <property type="project" value="TreeGrafter"/>
</dbReference>
<dbReference type="PRINTS" id="PR01166">
    <property type="entry name" value="CYCOXIDASEII"/>
</dbReference>
<keyword evidence="11 17" id="KW-0249">Electron transport</keyword>
<evidence type="ECO:0000259" key="20">
    <source>
        <dbReference type="PROSITE" id="PS50999"/>
    </source>
</evidence>
<dbReference type="GO" id="GO:0004129">
    <property type="term" value="F:cytochrome-c oxidase activity"/>
    <property type="evidence" value="ECO:0007669"/>
    <property type="project" value="UniProtKB-EC"/>
</dbReference>
<dbReference type="Gene3D" id="2.60.40.420">
    <property type="entry name" value="Cupredoxins - blue copper proteins"/>
    <property type="match status" value="1"/>
</dbReference>
<sequence>MPQPMQMGFQDASSPLMEELLFLHDHTLLVIFTISIAVLLLASSILTTRLTHTNILNVHELESIWTLMPTAVLIMTAIPSLRILYLMEEVTDPYMTVKATGHQWFWNYEYTDEEISLAFDSYMIPTEDLPNGGLRLLEVDNRMVVPTQTQTRVLISAEDVLHSWAVPSLGIKADAIPGRLNQVLLLPSRNGLFFGQCSEICGVNHSFMPITVESVPVQTFESWLSTQE</sequence>
<evidence type="ECO:0000256" key="4">
    <source>
        <dbReference type="ARBA" id="ARBA00022448"/>
    </source>
</evidence>
<keyword evidence="13 17" id="KW-0186">Copper</keyword>
<keyword evidence="7 17" id="KW-0479">Metal-binding</keyword>
<gene>
    <name evidence="21" type="primary">co2</name>
</gene>
<evidence type="ECO:0000256" key="10">
    <source>
        <dbReference type="ARBA" id="ARBA00022967"/>
    </source>
</evidence>
<dbReference type="Gene3D" id="1.10.287.90">
    <property type="match status" value="1"/>
</dbReference>
<keyword evidence="5 17" id="KW-0679">Respiratory chain</keyword>
<feature type="domain" description="Cytochrome oxidase subunit II transmembrane region profile" evidence="20">
    <location>
        <begin position="1"/>
        <end position="91"/>
    </location>
</feature>
<evidence type="ECO:0000256" key="13">
    <source>
        <dbReference type="ARBA" id="ARBA00023008"/>
    </source>
</evidence>
<evidence type="ECO:0000256" key="2">
    <source>
        <dbReference type="ARBA" id="ARBA00007866"/>
    </source>
</evidence>
<dbReference type="FunFam" id="1.10.287.90:FF:000001">
    <property type="entry name" value="Cytochrome c oxidase subunit 2"/>
    <property type="match status" value="1"/>
</dbReference>
<dbReference type="PROSITE" id="PS00078">
    <property type="entry name" value="COX2"/>
    <property type="match status" value="1"/>
</dbReference>
<feature type="transmembrane region" description="Helical" evidence="18">
    <location>
        <begin position="63"/>
        <end position="85"/>
    </location>
</feature>
<keyword evidence="8 17" id="KW-0999">Mitochondrion inner membrane</keyword>
<keyword evidence="9" id="KW-0460">Magnesium</keyword>
<keyword evidence="4 17" id="KW-0813">Transport</keyword>
<dbReference type="PROSITE" id="PS50999">
    <property type="entry name" value="COX2_TM"/>
    <property type="match status" value="1"/>
</dbReference>
<evidence type="ECO:0000256" key="18">
    <source>
        <dbReference type="SAM" id="Phobius"/>
    </source>
</evidence>
<evidence type="ECO:0000256" key="1">
    <source>
        <dbReference type="ARBA" id="ARBA00004448"/>
    </source>
</evidence>
<dbReference type="InterPro" id="IPR045187">
    <property type="entry name" value="CcO_II"/>
</dbReference>
<dbReference type="InterPro" id="IPR036257">
    <property type="entry name" value="Cyt_c_oxidase_su2_TM_sf"/>
</dbReference>
<dbReference type="AlphaFoldDB" id="A0PDN8"/>
<dbReference type="InterPro" id="IPR034210">
    <property type="entry name" value="CcO_II_C"/>
</dbReference>
<evidence type="ECO:0000256" key="5">
    <source>
        <dbReference type="ARBA" id="ARBA00022660"/>
    </source>
</evidence>
<dbReference type="Pfam" id="PF00116">
    <property type="entry name" value="COX2"/>
    <property type="match status" value="1"/>
</dbReference>
<keyword evidence="15 17" id="KW-0472">Membrane</keyword>
<evidence type="ECO:0000259" key="19">
    <source>
        <dbReference type="PROSITE" id="PS50857"/>
    </source>
</evidence>
<dbReference type="InterPro" id="IPR001505">
    <property type="entry name" value="Copper_CuA"/>
</dbReference>
<reference evidence="21" key="2">
    <citation type="submission" date="2006-03" db="EMBL/GenBank/DDBJ databases">
        <authorList>
            <person name="Douglas D.A."/>
        </authorList>
    </citation>
    <scope>NUCLEOTIDE SEQUENCE</scope>
</reference>
<dbReference type="EMBL" id="AM236346">
    <property type="protein sequence ID" value="CAL37024.1"/>
    <property type="molecule type" value="Genomic_DNA"/>
</dbReference>
<evidence type="ECO:0000313" key="21">
    <source>
        <dbReference type="EMBL" id="CAL37024.1"/>
    </source>
</evidence>
<evidence type="ECO:0000256" key="12">
    <source>
        <dbReference type="ARBA" id="ARBA00022989"/>
    </source>
</evidence>
<proteinExistence type="inferred from homology"/>
<reference evidence="21" key="1">
    <citation type="journal article" date="2006" name="Zool. Scr.">
        <title>A mitogenomic study on the phylogenetic position of snakes.</title>
        <authorList>
            <person name="Douglas D."/>
            <person name="Janke A."/>
            <person name="Arnason U."/>
        </authorList>
    </citation>
    <scope>NUCLEOTIDE SEQUENCE</scope>
</reference>
<keyword evidence="10" id="KW-1278">Translocase</keyword>
<organism evidence="21">
    <name type="scientific">Anilios australis</name>
    <name type="common">Southern blind snake</name>
    <dbReference type="NCBI Taxonomy" id="71009"/>
    <lineage>
        <taxon>Eukaryota</taxon>
        <taxon>Metazoa</taxon>
        <taxon>Chordata</taxon>
        <taxon>Craniata</taxon>
        <taxon>Vertebrata</taxon>
        <taxon>Euteleostomi</taxon>
        <taxon>Lepidosauria</taxon>
        <taxon>Squamata</taxon>
        <taxon>Bifurcata</taxon>
        <taxon>Unidentata</taxon>
        <taxon>Episquamata</taxon>
        <taxon>Toxicofera</taxon>
        <taxon>Serpentes</taxon>
        <taxon>Typhlopoidea</taxon>
        <taxon>Typhlopidae</taxon>
        <taxon>Anilios</taxon>
    </lineage>
</organism>
<dbReference type="FunFam" id="2.60.40.420:FF:000001">
    <property type="entry name" value="Cytochrome c oxidase subunit 2"/>
    <property type="match status" value="1"/>
</dbReference>
<geneLocation type="mitochondrion" evidence="21"/>
<comment type="cofactor">
    <cofactor evidence="17">
        <name>Cu cation</name>
        <dbReference type="ChEBI" id="CHEBI:23378"/>
    </cofactor>
    <text evidence="17">Binds a copper A center.</text>
</comment>
<dbReference type="GO" id="GO:0005507">
    <property type="term" value="F:copper ion binding"/>
    <property type="evidence" value="ECO:0007669"/>
    <property type="project" value="InterPro"/>
</dbReference>
<evidence type="ECO:0000256" key="9">
    <source>
        <dbReference type="ARBA" id="ARBA00022842"/>
    </source>
</evidence>
<protein>
    <recommendedName>
        <fullName evidence="3 17">Cytochrome c oxidase subunit 2</fullName>
    </recommendedName>
</protein>
<dbReference type="PANTHER" id="PTHR22888">
    <property type="entry name" value="CYTOCHROME C OXIDASE, SUBUNIT II"/>
    <property type="match status" value="1"/>
</dbReference>
<evidence type="ECO:0000256" key="8">
    <source>
        <dbReference type="ARBA" id="ARBA00022792"/>
    </source>
</evidence>
<name>A0PDN8_9SAUR</name>
<comment type="function">
    <text evidence="17">Component of the cytochrome c oxidase, the last enzyme in the mitochondrial electron transport chain which drives oxidative phosphorylation. The respiratory chain contains 3 multisubunit complexes succinate dehydrogenase (complex II, CII), ubiquinol-cytochrome c oxidoreductase (cytochrome b-c1 complex, complex III, CIII) and cytochrome c oxidase (complex IV, CIV), that cooperate to transfer electrons derived from NADH and succinate to molecular oxygen, creating an electrochemical gradient over the inner membrane that drives transmembrane transport and the ATP synthase. Cytochrome c oxidase is the component of the respiratory chain that catalyzes the reduction of oxygen to water. Electrons originating from reduced cytochrome c in the intermembrane space (IMS) are transferred via the dinuclear copper A center (CU(A)) of subunit 2 and heme A of subunit 1 to the active site in subunit 1, a binuclear center (BNC) formed by heme A3 and copper B (CU(B)). The BNC reduces molecular oxygen to 2 water molecules using 4 electrons from cytochrome c in the IMS and 4 protons from the mitochondrial matrix.</text>
</comment>
<evidence type="ECO:0000256" key="15">
    <source>
        <dbReference type="ARBA" id="ARBA00023136"/>
    </source>
</evidence>
<evidence type="ECO:0000256" key="14">
    <source>
        <dbReference type="ARBA" id="ARBA00023128"/>
    </source>
</evidence>
<comment type="subcellular location">
    <subcellularLocation>
        <location evidence="1 17">Mitochondrion inner membrane</location>
        <topology evidence="1 17">Multi-pass membrane protein</topology>
    </subcellularLocation>
</comment>
<evidence type="ECO:0000256" key="11">
    <source>
        <dbReference type="ARBA" id="ARBA00022982"/>
    </source>
</evidence>
<dbReference type="InterPro" id="IPR011759">
    <property type="entry name" value="Cyt_c_oxidase_su2_TM_dom"/>
</dbReference>
<evidence type="ECO:0000256" key="17">
    <source>
        <dbReference type="RuleBase" id="RU000457"/>
    </source>
</evidence>
<accession>A0PDN8</accession>
<comment type="similarity">
    <text evidence="2 17">Belongs to the cytochrome c oxidase subunit 2 family.</text>
</comment>
<keyword evidence="14 17" id="KW-0496">Mitochondrion</keyword>
<dbReference type="CDD" id="cd13912">
    <property type="entry name" value="CcO_II_C"/>
    <property type="match status" value="1"/>
</dbReference>
<comment type="catalytic activity">
    <reaction evidence="16">
        <text>4 Fe(II)-[cytochrome c] + O2 + 8 H(+)(in) = 4 Fe(III)-[cytochrome c] + 2 H2O + 4 H(+)(out)</text>
        <dbReference type="Rhea" id="RHEA:11436"/>
        <dbReference type="Rhea" id="RHEA-COMP:10350"/>
        <dbReference type="Rhea" id="RHEA-COMP:14399"/>
        <dbReference type="ChEBI" id="CHEBI:15377"/>
        <dbReference type="ChEBI" id="CHEBI:15378"/>
        <dbReference type="ChEBI" id="CHEBI:15379"/>
        <dbReference type="ChEBI" id="CHEBI:29033"/>
        <dbReference type="ChEBI" id="CHEBI:29034"/>
        <dbReference type="EC" id="7.1.1.9"/>
    </reaction>
    <physiologicalReaction direction="left-to-right" evidence="16">
        <dbReference type="Rhea" id="RHEA:11437"/>
    </physiologicalReaction>
</comment>
<feature type="transmembrane region" description="Helical" evidence="18">
    <location>
        <begin position="21"/>
        <end position="43"/>
    </location>
</feature>
<dbReference type="InterPro" id="IPR008972">
    <property type="entry name" value="Cupredoxin"/>
</dbReference>
<evidence type="ECO:0000256" key="16">
    <source>
        <dbReference type="ARBA" id="ARBA00049512"/>
    </source>
</evidence>